<reference evidence="15 17" key="2">
    <citation type="submission" date="2018-07" db="EMBL/GenBank/DDBJ databases">
        <title>Draft Genome Assemblies for Five Robust Yarrowia lipolytica Strains Exhibiting High Lipid Production and Pentose Sugar Utilization and Sugar Alcohol Secretion from Undetoxified Lignocellulosic Biomass Hydrolysates.</title>
        <authorList>
            <consortium name="DOE Joint Genome Institute"/>
            <person name="Walker C."/>
            <person name="Ryu S."/>
            <person name="Na H."/>
            <person name="Zane M."/>
            <person name="LaButti K."/>
            <person name="Lipzen A."/>
            <person name="Haridas S."/>
            <person name="Barry K."/>
            <person name="Grigoriev I.V."/>
            <person name="Quarterman J."/>
            <person name="Slininger P."/>
            <person name="Dien B."/>
            <person name="Trinh C.T."/>
        </authorList>
    </citation>
    <scope>NUCLEOTIDE SEQUENCE [LARGE SCALE GENOMIC DNA]</scope>
    <source>
        <strain evidence="15 17">YB392</strain>
    </source>
</reference>
<evidence type="ECO:0000313" key="16">
    <source>
        <dbReference type="Proteomes" id="UP000182444"/>
    </source>
</evidence>
<comment type="function">
    <text evidence="10">Acts as a component of the essential kinetochore-associated NDC80 complex, which is required for chromosome segregation and spindle checkpoint activity.</text>
</comment>
<dbReference type="KEGG" id="yli:2907301"/>
<dbReference type="GO" id="GO:0051315">
    <property type="term" value="P:attachment of mitotic spindle microtubules to kinetochore"/>
    <property type="evidence" value="ECO:0007669"/>
    <property type="project" value="UniProtKB-UniRule"/>
</dbReference>
<keyword evidence="5 10" id="KW-0995">Kinetochore</keyword>
<evidence type="ECO:0000256" key="1">
    <source>
        <dbReference type="ARBA" id="ARBA00007050"/>
    </source>
</evidence>
<evidence type="ECO:0000256" key="8">
    <source>
        <dbReference type="ARBA" id="ARBA00023306"/>
    </source>
</evidence>
<evidence type="ECO:0000313" key="15">
    <source>
        <dbReference type="EMBL" id="RDW28679.1"/>
    </source>
</evidence>
<keyword evidence="3 10" id="KW-0132">Cell division</keyword>
<dbReference type="PANTHER" id="PTHR10643:SF2">
    <property type="entry name" value="KINETOCHORE PROTEIN NDC80 HOMOLOG"/>
    <property type="match status" value="1"/>
</dbReference>
<dbReference type="Gene3D" id="1.10.418.30">
    <property type="entry name" value="Ncd80 complex, Ncd80 subunit"/>
    <property type="match status" value="1"/>
</dbReference>
<keyword evidence="2 10" id="KW-0158">Chromosome</keyword>
<reference evidence="14 16" key="1">
    <citation type="journal article" date="2016" name="PLoS ONE">
        <title>Sequence Assembly of Yarrowia lipolytica Strain W29/CLIB89 Shows Transposable Element Diversity.</title>
        <authorList>
            <person name="Magnan C."/>
            <person name="Yu J."/>
            <person name="Chang I."/>
            <person name="Jahn E."/>
            <person name="Kanomata Y."/>
            <person name="Wu J."/>
            <person name="Zeller M."/>
            <person name="Oakes M."/>
            <person name="Baldi P."/>
            <person name="Sandmeyer S."/>
        </authorList>
    </citation>
    <scope>NUCLEOTIDE SEQUENCE [LARGE SCALE GENOMIC DNA]</scope>
    <source>
        <strain evidence="14">CLIB89</strain>
        <strain evidence="16">CLIB89(W29)</strain>
    </source>
</reference>
<evidence type="ECO:0000256" key="11">
    <source>
        <dbReference type="SAM" id="Coils"/>
    </source>
</evidence>
<comment type="similarity">
    <text evidence="1 10">Belongs to the NDC80/HEC1 family.</text>
</comment>
<dbReference type="GO" id="GO:0031262">
    <property type="term" value="C:Ndc80 complex"/>
    <property type="evidence" value="ECO:0007669"/>
    <property type="project" value="UniProtKB-UniRule"/>
</dbReference>
<keyword evidence="7 10" id="KW-0539">Nucleus</keyword>
<feature type="coiled-coil region" evidence="11">
    <location>
        <begin position="473"/>
        <end position="528"/>
    </location>
</feature>
<keyword evidence="8 10" id="KW-0131">Cell cycle</keyword>
<comment type="subcellular location">
    <subcellularLocation>
        <location evidence="10">Chromosome</location>
        <location evidence="10">Centromere</location>
        <location evidence="10">Kinetochore</location>
    </subcellularLocation>
    <subcellularLocation>
        <location evidence="10">Nucleus</location>
    </subcellularLocation>
</comment>
<dbReference type="EMBL" id="CP017554">
    <property type="protein sequence ID" value="AOW01570.1"/>
    <property type="molecule type" value="Genomic_DNA"/>
</dbReference>
<feature type="coiled-coil region" evidence="11">
    <location>
        <begin position="554"/>
        <end position="588"/>
    </location>
</feature>
<dbReference type="InterPro" id="IPR038273">
    <property type="entry name" value="Ndc80_sf"/>
</dbReference>
<dbReference type="GO" id="GO:0051301">
    <property type="term" value="P:cell division"/>
    <property type="evidence" value="ECO:0007669"/>
    <property type="project" value="UniProtKB-UniRule"/>
</dbReference>
<evidence type="ECO:0000256" key="12">
    <source>
        <dbReference type="SAM" id="MobiDB-lite"/>
    </source>
</evidence>
<keyword evidence="6 11" id="KW-0175">Coiled coil</keyword>
<evidence type="ECO:0000313" key="14">
    <source>
        <dbReference type="EMBL" id="AOW01570.1"/>
    </source>
</evidence>
<feature type="coiled-coil region" evidence="11">
    <location>
        <begin position="323"/>
        <end position="381"/>
    </location>
</feature>
<dbReference type="EMBL" id="KZ858951">
    <property type="protein sequence ID" value="RDW28679.1"/>
    <property type="molecule type" value="Genomic_DNA"/>
</dbReference>
<dbReference type="Proteomes" id="UP000256601">
    <property type="component" value="Unassembled WGS sequence"/>
</dbReference>
<protein>
    <recommendedName>
        <fullName evidence="10">Kinetochore protein NDC80</fullName>
    </recommendedName>
</protein>
<evidence type="ECO:0000256" key="7">
    <source>
        <dbReference type="ARBA" id="ARBA00023242"/>
    </source>
</evidence>
<comment type="subunit">
    <text evidence="10">Component of the NDC80 complex.</text>
</comment>
<organism evidence="14 16">
    <name type="scientific">Yarrowia lipolytica</name>
    <name type="common">Candida lipolytica</name>
    <dbReference type="NCBI Taxonomy" id="4952"/>
    <lineage>
        <taxon>Eukaryota</taxon>
        <taxon>Fungi</taxon>
        <taxon>Dikarya</taxon>
        <taxon>Ascomycota</taxon>
        <taxon>Saccharomycotina</taxon>
        <taxon>Dipodascomycetes</taxon>
        <taxon>Dipodascales</taxon>
        <taxon>Dipodascales incertae sedis</taxon>
        <taxon>Yarrowia</taxon>
    </lineage>
</organism>
<dbReference type="VEuPathDB" id="FungiDB:YALI1_B15624g"/>
<feature type="compositionally biased region" description="Basic residues" evidence="12">
    <location>
        <begin position="1"/>
        <end position="10"/>
    </location>
</feature>
<dbReference type="OrthoDB" id="7459479at2759"/>
<feature type="domain" description="Kinetochore protein Ndc80 CH" evidence="13">
    <location>
        <begin position="51"/>
        <end position="201"/>
    </location>
</feature>
<dbReference type="InterPro" id="IPR005550">
    <property type="entry name" value="Kinetochore_Ndc80"/>
</dbReference>
<dbReference type="FunFam" id="1.10.418.30:FF:000001">
    <property type="entry name" value="Probable kinetochore protein ndc80"/>
    <property type="match status" value="1"/>
</dbReference>
<dbReference type="PANTHER" id="PTHR10643">
    <property type="entry name" value="KINETOCHORE PROTEIN NDC80"/>
    <property type="match status" value="1"/>
</dbReference>
<evidence type="ECO:0000256" key="5">
    <source>
        <dbReference type="ARBA" id="ARBA00022838"/>
    </source>
</evidence>
<evidence type="ECO:0000259" key="13">
    <source>
        <dbReference type="Pfam" id="PF03801"/>
    </source>
</evidence>
<dbReference type="Pfam" id="PF03801">
    <property type="entry name" value="Ndc80_HEC"/>
    <property type="match status" value="1"/>
</dbReference>
<dbReference type="AlphaFoldDB" id="A0A1D8N7F6"/>
<dbReference type="GO" id="GO:0005634">
    <property type="term" value="C:nucleus"/>
    <property type="evidence" value="ECO:0007669"/>
    <property type="project" value="UniProtKB-SubCell"/>
</dbReference>
<evidence type="ECO:0000313" key="17">
    <source>
        <dbReference type="Proteomes" id="UP000256601"/>
    </source>
</evidence>
<feature type="region of interest" description="Disordered" evidence="12">
    <location>
        <begin position="1"/>
        <end position="84"/>
    </location>
</feature>
<dbReference type="eggNOG" id="KOG0995">
    <property type="taxonomic scope" value="Eukaryota"/>
</dbReference>
<evidence type="ECO:0000256" key="4">
    <source>
        <dbReference type="ARBA" id="ARBA00022776"/>
    </source>
</evidence>
<evidence type="ECO:0000256" key="6">
    <source>
        <dbReference type="ARBA" id="ARBA00023054"/>
    </source>
</evidence>
<dbReference type="VEuPathDB" id="FungiDB:YALI0_B11814g"/>
<dbReference type="InterPro" id="IPR055260">
    <property type="entry name" value="Ndc80_CH"/>
</dbReference>
<dbReference type="Proteomes" id="UP000182444">
    <property type="component" value="Chromosome 1B"/>
</dbReference>
<accession>A0A1D8N7F6</accession>
<evidence type="ECO:0000256" key="10">
    <source>
        <dbReference type="RuleBase" id="RU368072"/>
    </source>
</evidence>
<evidence type="ECO:0000256" key="2">
    <source>
        <dbReference type="ARBA" id="ARBA00022454"/>
    </source>
</evidence>
<name>A0A1D8N7F6_YARLL</name>
<evidence type="ECO:0000256" key="9">
    <source>
        <dbReference type="ARBA" id="ARBA00023328"/>
    </source>
</evidence>
<evidence type="ECO:0000256" key="3">
    <source>
        <dbReference type="ARBA" id="ARBA00022618"/>
    </source>
</evidence>
<keyword evidence="9 10" id="KW-0137">Centromere</keyword>
<keyword evidence="4 10" id="KW-0498">Mitosis</keyword>
<gene>
    <name evidence="15" type="ORF">B0I71DRAFT_127149</name>
    <name evidence="14" type="ORF">YALI1_B15624g</name>
</gene>
<proteinExistence type="inferred from homology"/>
<sequence>MNASAHKKRLSMMPGTSSASRPSMAGLPQRNNPPPQREPATPAVSELMRSSRRSMAFGRNPRQSSFGLVPQTPMAPMHTRDPRPVRDRHYQQQISQQIYEYLVTNHFEQETRHPLNQRTLSNPTQKDFKTMFEWIFRRIDPGYPFHKSIENEVHAVLRAAKYPWLDSITKSQIVAVGGQSWAYFLGMLHWMVELNTTIEKYHNHDYSGDDGPSLVDEIFNRHARESYFAYLQGDDRFARPDAELCLAEENAEFQEILAEQRAQNPLPEGEDDELDEELSRLEAKWGKIEEAKLLGKNLADDIVKLGAFVDARKEHNARYASQMSQATAEEDNVTSEVESLSRQKLKLQQTIQDQGLSPAELDKLHLDMERQQKALNSLDEIIDEGRQVVSNKESTALAVFDALDRVIKEYTSSVLSYNAWVASDNDLPEIPESVYLIDLREPLSEENLGRHPSVILGGVDPRNQIRPEIVRICNMVTSKVKALQEEALRLQEEIETNQEKLVSQKRHIGELEAKSRRLRETRNALEDSASMNENENSQNTERLENQFVQAQSETALAQSQLKGLQVRLQDAEHERNKLSVEVQQARERLSQDILKQAEVMVAFKAMVQTKLQDFEMFVRANVEEEIRGDHN</sequence>